<dbReference type="PANTHER" id="PTHR30472:SF27">
    <property type="entry name" value="PETROBACTIN IMPORT SYSTEM PERMEASE PROTEIN YCLN"/>
    <property type="match status" value="1"/>
</dbReference>
<evidence type="ECO:0000256" key="3">
    <source>
        <dbReference type="ARBA" id="ARBA00022448"/>
    </source>
</evidence>
<evidence type="ECO:0000313" key="11">
    <source>
        <dbReference type="Proteomes" id="UP000386281"/>
    </source>
</evidence>
<protein>
    <submittedName>
        <fullName evidence="10">Vitamin B12 import system permease protein BtuC</fullName>
    </submittedName>
</protein>
<dbReference type="InterPro" id="IPR037294">
    <property type="entry name" value="ABC_BtuC-like"/>
</dbReference>
<dbReference type="SUPFAM" id="SSF81345">
    <property type="entry name" value="ABC transporter involved in vitamin B12 uptake, BtuC"/>
    <property type="match status" value="1"/>
</dbReference>
<comment type="similarity">
    <text evidence="2">Belongs to the binding-protein-dependent transport system permease family. FecCD subfamily.</text>
</comment>
<dbReference type="InterPro" id="IPR000522">
    <property type="entry name" value="ABC_transptr_permease_BtuC"/>
</dbReference>
<feature type="compositionally biased region" description="Basic residues" evidence="8">
    <location>
        <begin position="242"/>
        <end position="270"/>
    </location>
</feature>
<keyword evidence="7 9" id="KW-0472">Membrane</keyword>
<dbReference type="EMBL" id="CAACXN010000015">
    <property type="protein sequence ID" value="VEW14860.1"/>
    <property type="molecule type" value="Genomic_DNA"/>
</dbReference>
<feature type="compositionally biased region" description="Polar residues" evidence="8">
    <location>
        <begin position="12"/>
        <end position="28"/>
    </location>
</feature>
<keyword evidence="4" id="KW-1003">Cell membrane</keyword>
<sequence>MAARMRRHGPTGNDSMTNSEITGGQTRATHLGGGEPRRGRIRLTEARRSGPVDGEDPRTAAELAAGCRDAAVLALLAASLLTGVYDIFGAADGAEMFQITRIPRTVALVLAGAAMAMCGLVMQLLTQNRFVEPTTTGTTEWAGLGLMLTVIIYPEATILQRMLGAILAAFIGTLIFFLFLRRVSLKFLAHRPHRRHHARCRGRGDHDVHRRLDGHAAEPQHLVRRQLHLDPARTVRGPLGRRDRRRRRVHHRRPVHGPRAWARRSRRAWA</sequence>
<dbReference type="GO" id="GO:0005886">
    <property type="term" value="C:plasma membrane"/>
    <property type="evidence" value="ECO:0007669"/>
    <property type="project" value="UniProtKB-SubCell"/>
</dbReference>
<evidence type="ECO:0000256" key="1">
    <source>
        <dbReference type="ARBA" id="ARBA00004651"/>
    </source>
</evidence>
<keyword evidence="3" id="KW-0813">Transport</keyword>
<proteinExistence type="inferred from homology"/>
<dbReference type="GO" id="GO:0022857">
    <property type="term" value="F:transmembrane transporter activity"/>
    <property type="evidence" value="ECO:0007669"/>
    <property type="project" value="InterPro"/>
</dbReference>
<evidence type="ECO:0000256" key="2">
    <source>
        <dbReference type="ARBA" id="ARBA00007935"/>
    </source>
</evidence>
<dbReference type="Gene3D" id="1.10.3470.10">
    <property type="entry name" value="ABC transporter involved in vitamin B12 uptake, BtuC"/>
    <property type="match status" value="1"/>
</dbReference>
<evidence type="ECO:0000256" key="8">
    <source>
        <dbReference type="SAM" id="MobiDB-lite"/>
    </source>
</evidence>
<dbReference type="GO" id="GO:0033214">
    <property type="term" value="P:siderophore-iron import into cell"/>
    <property type="evidence" value="ECO:0007669"/>
    <property type="project" value="TreeGrafter"/>
</dbReference>
<feature type="transmembrane region" description="Helical" evidence="9">
    <location>
        <begin position="106"/>
        <end position="125"/>
    </location>
</feature>
<dbReference type="AlphaFoldDB" id="A0A449DBE2"/>
<name>A0A449DBE2_9MICO</name>
<gene>
    <name evidence="10" type="primary">btuC</name>
    <name evidence="10" type="ORF">NCTC12391_03010</name>
</gene>
<keyword evidence="6 9" id="KW-1133">Transmembrane helix</keyword>
<evidence type="ECO:0000256" key="6">
    <source>
        <dbReference type="ARBA" id="ARBA00022989"/>
    </source>
</evidence>
<feature type="region of interest" description="Disordered" evidence="8">
    <location>
        <begin position="234"/>
        <end position="270"/>
    </location>
</feature>
<evidence type="ECO:0000256" key="9">
    <source>
        <dbReference type="SAM" id="Phobius"/>
    </source>
</evidence>
<dbReference type="Pfam" id="PF01032">
    <property type="entry name" value="FecCD"/>
    <property type="match status" value="1"/>
</dbReference>
<keyword evidence="5 9" id="KW-0812">Transmembrane</keyword>
<evidence type="ECO:0000256" key="7">
    <source>
        <dbReference type="ARBA" id="ARBA00023136"/>
    </source>
</evidence>
<evidence type="ECO:0000313" key="10">
    <source>
        <dbReference type="EMBL" id="VEW14860.1"/>
    </source>
</evidence>
<accession>A0A449DBE2</accession>
<dbReference type="PANTHER" id="PTHR30472">
    <property type="entry name" value="FERRIC ENTEROBACTIN TRANSPORT SYSTEM PERMEASE PROTEIN"/>
    <property type="match status" value="1"/>
</dbReference>
<dbReference type="Proteomes" id="UP000386281">
    <property type="component" value="Unassembled WGS sequence"/>
</dbReference>
<comment type="subcellular location">
    <subcellularLocation>
        <location evidence="1">Cell membrane</location>
        <topology evidence="1">Multi-pass membrane protein</topology>
    </subcellularLocation>
</comment>
<evidence type="ECO:0000256" key="5">
    <source>
        <dbReference type="ARBA" id="ARBA00022692"/>
    </source>
</evidence>
<reference evidence="10 11" key="1">
    <citation type="submission" date="2019-02" db="EMBL/GenBank/DDBJ databases">
        <authorList>
            <consortium name="Pathogen Informatics"/>
        </authorList>
    </citation>
    <scope>NUCLEOTIDE SEQUENCE [LARGE SCALE GENOMIC DNA]</scope>
    <source>
        <strain evidence="10 11">3012STDY7078520</strain>
    </source>
</reference>
<organism evidence="10 11">
    <name type="scientific">Brevibacterium casei</name>
    <dbReference type="NCBI Taxonomy" id="33889"/>
    <lineage>
        <taxon>Bacteria</taxon>
        <taxon>Bacillati</taxon>
        <taxon>Actinomycetota</taxon>
        <taxon>Actinomycetes</taxon>
        <taxon>Micrococcales</taxon>
        <taxon>Brevibacteriaceae</taxon>
        <taxon>Brevibacterium</taxon>
    </lineage>
</organism>
<feature type="region of interest" description="Disordered" evidence="8">
    <location>
        <begin position="1"/>
        <end position="57"/>
    </location>
</feature>
<evidence type="ECO:0000256" key="4">
    <source>
        <dbReference type="ARBA" id="ARBA00022475"/>
    </source>
</evidence>
<feature type="compositionally biased region" description="Basic and acidic residues" evidence="8">
    <location>
        <begin position="35"/>
        <end position="57"/>
    </location>
</feature>
<feature type="transmembrane region" description="Helical" evidence="9">
    <location>
        <begin position="158"/>
        <end position="180"/>
    </location>
</feature>